<feature type="region of interest" description="Phosphopantothenoylcysteine decarboxylase" evidence="3">
    <location>
        <begin position="1"/>
        <end position="189"/>
    </location>
</feature>
<dbReference type="RefSeq" id="WP_154529555.1">
    <property type="nucleotide sequence ID" value="NZ_VUNH01000012.1"/>
</dbReference>
<keyword evidence="3 4" id="KW-0288">FMN</keyword>
<dbReference type="NCBIfam" id="TIGR00521">
    <property type="entry name" value="coaBC_dfp"/>
    <property type="match status" value="1"/>
</dbReference>
<comment type="catalytic activity">
    <reaction evidence="3 4">
        <text>N-[(R)-4-phosphopantothenoyl]-L-cysteine + H(+) = (R)-4'-phosphopantetheine + CO2</text>
        <dbReference type="Rhea" id="RHEA:16793"/>
        <dbReference type="ChEBI" id="CHEBI:15378"/>
        <dbReference type="ChEBI" id="CHEBI:16526"/>
        <dbReference type="ChEBI" id="CHEBI:59458"/>
        <dbReference type="ChEBI" id="CHEBI:61723"/>
        <dbReference type="EC" id="4.1.1.36"/>
    </reaction>
</comment>
<feature type="domain" description="Flavoprotein" evidence="5">
    <location>
        <begin position="5"/>
        <end position="175"/>
    </location>
</feature>
<keyword evidence="8" id="KW-1185">Reference proteome</keyword>
<dbReference type="GO" id="GO:0004632">
    <property type="term" value="F:phosphopantothenate--cysteine ligase activity"/>
    <property type="evidence" value="ECO:0007669"/>
    <property type="project" value="UniProtKB-UniRule"/>
</dbReference>
<comment type="cofactor">
    <cofactor evidence="3">
        <name>Mg(2+)</name>
        <dbReference type="ChEBI" id="CHEBI:18420"/>
    </cofactor>
</comment>
<feature type="binding site" evidence="3">
    <location>
        <position position="288"/>
    </location>
    <ligand>
        <name>CTP</name>
        <dbReference type="ChEBI" id="CHEBI:37563"/>
    </ligand>
</feature>
<dbReference type="UniPathway" id="UPA00241">
    <property type="reaction ID" value="UER00353"/>
</dbReference>
<dbReference type="Pfam" id="PF04127">
    <property type="entry name" value="DFP"/>
    <property type="match status" value="1"/>
</dbReference>
<comment type="pathway">
    <text evidence="3 4">Cofactor biosynthesis; coenzyme A biosynthesis; CoA from (R)-pantothenate: step 3/5.</text>
</comment>
<dbReference type="Pfam" id="PF02441">
    <property type="entry name" value="Flavoprotein"/>
    <property type="match status" value="1"/>
</dbReference>
<feature type="binding site" evidence="3">
    <location>
        <position position="322"/>
    </location>
    <ligand>
        <name>CTP</name>
        <dbReference type="ChEBI" id="CHEBI:37563"/>
    </ligand>
</feature>
<dbReference type="GO" id="GO:0010181">
    <property type="term" value="F:FMN binding"/>
    <property type="evidence" value="ECO:0007669"/>
    <property type="project" value="UniProtKB-UniRule"/>
</dbReference>
<dbReference type="InterPro" id="IPR005252">
    <property type="entry name" value="CoaBC"/>
</dbReference>
<feature type="binding site" evidence="3">
    <location>
        <position position="336"/>
    </location>
    <ligand>
        <name>CTP</name>
        <dbReference type="ChEBI" id="CHEBI:37563"/>
    </ligand>
</feature>
<feature type="binding site" evidence="3">
    <location>
        <position position="340"/>
    </location>
    <ligand>
        <name>CTP</name>
        <dbReference type="ChEBI" id="CHEBI:37563"/>
    </ligand>
</feature>
<sequence length="397" mass="42732">MLEGKNILLGVSGGIAAYKIASLASALTKRGCAVQVVMTKAAEQFVAPVTFEALTHRRVFDDVFDRADPSVVRHIALAAEADALVIAPATADVIAKIAHGIADDMLTSTVLPFTGCRIVVPAMNTHMLDNAATQENLATLRRRGWHVMEPAEGRLACGDTGRGKMPEPEDILDFIEHFAACEKDLTGERVLVTAGPTREALDPVRFLTNHSTGRMGYAVARAAAMRGAQVTLISGPVALKKPPFVDLVSVVSAQDMFDAVVSRFDRSTIVVKAAAVADYRPAAVSENKIKKQDADMSLPLERTADILKYLGERRAGQFICGFSMETENLLENSRAKLAKKRVQMIAANSLKVAGAGFGGDTNVLTLITADAETELPLMSKDEAAHRLLDEILRRRGR</sequence>
<evidence type="ECO:0000313" key="7">
    <source>
        <dbReference type="EMBL" id="MST56478.1"/>
    </source>
</evidence>
<dbReference type="HAMAP" id="MF_02225">
    <property type="entry name" value="CoaBC"/>
    <property type="match status" value="1"/>
</dbReference>
<dbReference type="Proteomes" id="UP000473699">
    <property type="component" value="Unassembled WGS sequence"/>
</dbReference>
<protein>
    <recommendedName>
        <fullName evidence="3">Coenzyme A biosynthesis bifunctional protein CoaBC</fullName>
    </recommendedName>
    <alternativeName>
        <fullName evidence="3">DNA/pantothenate metabolism flavoprotein</fullName>
    </alternativeName>
    <alternativeName>
        <fullName evidence="3">Phosphopantothenoylcysteine synthetase/decarboxylase</fullName>
        <shortName evidence="3">PPCS-PPCDC</shortName>
    </alternativeName>
    <domain>
        <recommendedName>
            <fullName evidence="3">Phosphopantothenoylcysteine decarboxylase</fullName>
            <shortName evidence="3">PPC decarboxylase</shortName>
            <shortName evidence="3">PPC-DC</shortName>
            <ecNumber evidence="3">4.1.1.36</ecNumber>
        </recommendedName>
        <alternativeName>
            <fullName evidence="3">CoaC</fullName>
        </alternativeName>
    </domain>
    <domain>
        <recommendedName>
            <fullName evidence="3">Phosphopantothenate--cysteine ligase</fullName>
            <ecNumber evidence="3">6.3.2.5</ecNumber>
        </recommendedName>
        <alternativeName>
            <fullName evidence="3">CoaB</fullName>
        </alternativeName>
        <alternativeName>
            <fullName evidence="3">Phosphopantothenoylcysteine synthetase</fullName>
            <shortName evidence="3">PPC synthetase</shortName>
            <shortName evidence="3">PPC-S</shortName>
        </alternativeName>
    </domain>
</protein>
<comment type="catalytic activity">
    <reaction evidence="3 4">
        <text>(R)-4'-phosphopantothenate + L-cysteine + CTP = N-[(R)-4-phosphopantothenoyl]-L-cysteine + CMP + diphosphate + H(+)</text>
        <dbReference type="Rhea" id="RHEA:19397"/>
        <dbReference type="ChEBI" id="CHEBI:10986"/>
        <dbReference type="ChEBI" id="CHEBI:15378"/>
        <dbReference type="ChEBI" id="CHEBI:33019"/>
        <dbReference type="ChEBI" id="CHEBI:35235"/>
        <dbReference type="ChEBI" id="CHEBI:37563"/>
        <dbReference type="ChEBI" id="CHEBI:59458"/>
        <dbReference type="ChEBI" id="CHEBI:60377"/>
        <dbReference type="EC" id="6.3.2.5"/>
    </reaction>
</comment>
<organism evidence="7 8">
    <name type="scientific">Pyramidobacter porci</name>
    <dbReference type="NCBI Taxonomy" id="2605789"/>
    <lineage>
        <taxon>Bacteria</taxon>
        <taxon>Thermotogati</taxon>
        <taxon>Synergistota</taxon>
        <taxon>Synergistia</taxon>
        <taxon>Synergistales</taxon>
        <taxon>Dethiosulfovibrionaceae</taxon>
        <taxon>Pyramidobacter</taxon>
    </lineage>
</organism>
<evidence type="ECO:0000256" key="3">
    <source>
        <dbReference type="HAMAP-Rule" id="MF_02225"/>
    </source>
</evidence>
<evidence type="ECO:0000259" key="5">
    <source>
        <dbReference type="Pfam" id="PF02441"/>
    </source>
</evidence>
<proteinExistence type="inferred from homology"/>
<dbReference type="GO" id="GO:0015941">
    <property type="term" value="P:pantothenate catabolic process"/>
    <property type="evidence" value="ECO:0007669"/>
    <property type="project" value="InterPro"/>
</dbReference>
<reference evidence="7 8" key="1">
    <citation type="submission" date="2019-08" db="EMBL/GenBank/DDBJ databases">
        <title>In-depth cultivation of the pig gut microbiome towards novel bacterial diversity and tailored functional studies.</title>
        <authorList>
            <person name="Wylensek D."/>
            <person name="Hitch T.C.A."/>
            <person name="Clavel T."/>
        </authorList>
    </citation>
    <scope>NUCLEOTIDE SEQUENCE [LARGE SCALE GENOMIC DNA]</scope>
    <source>
        <strain evidence="7 8">SM-530-WT-4B</strain>
    </source>
</reference>
<comment type="function">
    <text evidence="4">Catalyzes two steps in the biosynthesis of coenzyme A. In the first step cysteine is conjugated to 4'-phosphopantothenate to form 4-phosphopantothenoylcysteine, in the latter compound is decarboxylated to form 4'-phosphopantotheine.</text>
</comment>
<evidence type="ECO:0000259" key="6">
    <source>
        <dbReference type="Pfam" id="PF04127"/>
    </source>
</evidence>
<comment type="similarity">
    <text evidence="3 4">In the N-terminal section; belongs to the HFCD (homo-oligomeric flavin containing Cys decarboxylase) superfamily.</text>
</comment>
<dbReference type="EC" id="6.3.2.5" evidence="3"/>
<dbReference type="GO" id="GO:0015937">
    <property type="term" value="P:coenzyme A biosynthetic process"/>
    <property type="evidence" value="ECO:0007669"/>
    <property type="project" value="UniProtKB-UniRule"/>
</dbReference>
<evidence type="ECO:0000256" key="1">
    <source>
        <dbReference type="ARBA" id="ARBA00022793"/>
    </source>
</evidence>
<keyword evidence="3" id="KW-0511">Multifunctional enzyme</keyword>
<comment type="function">
    <text evidence="3">Catalyzes two sequential steps in the biosynthesis of coenzyme A. In the first step cysteine is conjugated to 4'-phosphopantothenate to form 4-phosphopantothenoylcysteine. In the second step the latter compound is decarboxylated to form 4'-phosphopantotheine.</text>
</comment>
<feature type="active site" description="Proton donor" evidence="3">
    <location>
        <position position="157"/>
    </location>
</feature>
<keyword evidence="3" id="KW-0479">Metal-binding</keyword>
<dbReference type="SUPFAM" id="SSF52507">
    <property type="entry name" value="Homo-oligomeric flavin-containing Cys decarboxylases, HFCD"/>
    <property type="match status" value="1"/>
</dbReference>
<dbReference type="PANTHER" id="PTHR14359">
    <property type="entry name" value="HOMO-OLIGOMERIC FLAVIN CONTAINING CYS DECARBOXYLASE FAMILY"/>
    <property type="match status" value="1"/>
</dbReference>
<comment type="cofactor">
    <cofactor evidence="3">
        <name>FMN</name>
        <dbReference type="ChEBI" id="CHEBI:58210"/>
    </cofactor>
    <text evidence="3">Binds 1 FMN per subunit.</text>
</comment>
<dbReference type="AlphaFoldDB" id="A0A6L5YEM1"/>
<evidence type="ECO:0000256" key="4">
    <source>
        <dbReference type="RuleBase" id="RU364078"/>
    </source>
</evidence>
<dbReference type="SUPFAM" id="SSF102645">
    <property type="entry name" value="CoaB-like"/>
    <property type="match status" value="1"/>
</dbReference>
<dbReference type="GO" id="GO:0071513">
    <property type="term" value="C:phosphopantothenoylcysteine decarboxylase complex"/>
    <property type="evidence" value="ECO:0007669"/>
    <property type="project" value="TreeGrafter"/>
</dbReference>
<dbReference type="GO" id="GO:0046872">
    <property type="term" value="F:metal ion binding"/>
    <property type="evidence" value="ECO:0007669"/>
    <property type="project" value="UniProtKB-KW"/>
</dbReference>
<dbReference type="InterPro" id="IPR007085">
    <property type="entry name" value="DNA/pantothenate-metab_flavo_C"/>
</dbReference>
<feature type="region of interest" description="Phosphopantothenate--cysteine ligase" evidence="3">
    <location>
        <begin position="190"/>
        <end position="397"/>
    </location>
</feature>
<comment type="caution">
    <text evidence="3">Lacks conserved residue(s) required for the propagation of feature annotation.</text>
</comment>
<comment type="similarity">
    <text evidence="3 4">In the C-terminal section; belongs to the PPC synthetase family.</text>
</comment>
<feature type="binding site" evidence="3">
    <location>
        <position position="278"/>
    </location>
    <ligand>
        <name>CTP</name>
        <dbReference type="ChEBI" id="CHEBI:37563"/>
    </ligand>
</feature>
<dbReference type="EC" id="4.1.1.36" evidence="3"/>
<dbReference type="InterPro" id="IPR003382">
    <property type="entry name" value="Flavoprotein"/>
</dbReference>
<evidence type="ECO:0000313" key="8">
    <source>
        <dbReference type="Proteomes" id="UP000473699"/>
    </source>
</evidence>
<comment type="pathway">
    <text evidence="3 4">Cofactor biosynthesis; coenzyme A biosynthesis; CoA from (R)-pantothenate: step 2/5.</text>
</comment>
<name>A0A6L5YEM1_9BACT</name>
<evidence type="ECO:0000256" key="2">
    <source>
        <dbReference type="ARBA" id="ARBA00023239"/>
    </source>
</evidence>
<accession>A0A6L5YEM1</accession>
<dbReference type="InterPro" id="IPR035929">
    <property type="entry name" value="CoaB-like_sf"/>
</dbReference>
<comment type="caution">
    <text evidence="7">The sequence shown here is derived from an EMBL/GenBank/DDBJ whole genome shotgun (WGS) entry which is preliminary data.</text>
</comment>
<keyword evidence="3" id="KW-0460">Magnesium</keyword>
<keyword evidence="3 4" id="KW-0436">Ligase</keyword>
<dbReference type="InterPro" id="IPR036551">
    <property type="entry name" value="Flavin_trans-like"/>
</dbReference>
<dbReference type="Gene3D" id="3.40.50.1950">
    <property type="entry name" value="Flavin prenyltransferase-like"/>
    <property type="match status" value="1"/>
</dbReference>
<dbReference type="PANTHER" id="PTHR14359:SF6">
    <property type="entry name" value="PHOSPHOPANTOTHENOYLCYSTEINE DECARBOXYLASE"/>
    <property type="match status" value="1"/>
</dbReference>
<dbReference type="EMBL" id="VUNH01000012">
    <property type="protein sequence ID" value="MST56478.1"/>
    <property type="molecule type" value="Genomic_DNA"/>
</dbReference>
<dbReference type="GO" id="GO:0004633">
    <property type="term" value="F:phosphopantothenoylcysteine decarboxylase activity"/>
    <property type="evidence" value="ECO:0007669"/>
    <property type="project" value="UniProtKB-UniRule"/>
</dbReference>
<dbReference type="Gene3D" id="3.40.50.10300">
    <property type="entry name" value="CoaB-like"/>
    <property type="match status" value="1"/>
</dbReference>
<keyword evidence="2 3" id="KW-0456">Lyase</keyword>
<keyword evidence="3 4" id="KW-0285">Flavoprotein</keyword>
<gene>
    <name evidence="3 7" type="primary">coaBC</name>
    <name evidence="7" type="ORF">FYJ74_10615</name>
</gene>
<feature type="domain" description="DNA/pantothenate metabolism flavoprotein C-terminal" evidence="6">
    <location>
        <begin position="185"/>
        <end position="392"/>
    </location>
</feature>
<keyword evidence="1 3" id="KW-0210">Decarboxylase</keyword>